<comment type="caution">
    <text evidence="1">The sequence shown here is derived from an EMBL/GenBank/DDBJ whole genome shotgun (WGS) entry which is preliminary data.</text>
</comment>
<dbReference type="Proteomes" id="UP000618579">
    <property type="component" value="Unassembled WGS sequence"/>
</dbReference>
<evidence type="ECO:0000313" key="1">
    <source>
        <dbReference type="EMBL" id="NOV01704.1"/>
    </source>
</evidence>
<dbReference type="EMBL" id="WHNZ01000039">
    <property type="protein sequence ID" value="NOV01704.1"/>
    <property type="molecule type" value="Genomic_DNA"/>
</dbReference>
<dbReference type="Pfam" id="PF13376">
    <property type="entry name" value="OmdA"/>
    <property type="match status" value="1"/>
</dbReference>
<proteinExistence type="predicted"/>
<dbReference type="Pfam" id="PF08922">
    <property type="entry name" value="DUF1905"/>
    <property type="match status" value="1"/>
</dbReference>
<accession>A0ABX1ZNM7</accession>
<keyword evidence="2" id="KW-1185">Reference proteome</keyword>
<dbReference type="Gene3D" id="2.40.30.100">
    <property type="entry name" value="AF2212/PG0164-like"/>
    <property type="match status" value="1"/>
</dbReference>
<name>A0ABX1ZNM7_9BACL</name>
<dbReference type="InterPro" id="IPR037079">
    <property type="entry name" value="AF2212/PG0164-like_sf"/>
</dbReference>
<sequence length="150" mass="16300">MGVTFTAVIEQAANKKATGIVVPAEVIVALEGGRKPSVMVSLQGYTYPSTVGFMAGEFMLPLSAAHREASGLKAGDEVEIKLELETQPRTVEIPNDLKEALSAQEGVFETFEALAFSKRKEFVRQVEDAKTQETRERRISGIVSKLTSPN</sequence>
<protein>
    <submittedName>
        <fullName evidence="1">DUF1905 domain-containing protein</fullName>
    </submittedName>
</protein>
<gene>
    <name evidence="1" type="ORF">GC097_16940</name>
</gene>
<evidence type="ECO:0000313" key="2">
    <source>
        <dbReference type="Proteomes" id="UP000618579"/>
    </source>
</evidence>
<dbReference type="SUPFAM" id="SSF141694">
    <property type="entry name" value="AF2212/PG0164-like"/>
    <property type="match status" value="1"/>
</dbReference>
<reference evidence="1 2" key="1">
    <citation type="submission" date="2019-10" db="EMBL/GenBank/DDBJ databases">
        <title>Description of Paenibacillus pedi sp. nov.</title>
        <authorList>
            <person name="Carlier A."/>
            <person name="Qi S."/>
        </authorList>
    </citation>
    <scope>NUCLEOTIDE SEQUENCE [LARGE SCALE GENOMIC DNA]</scope>
    <source>
        <strain evidence="1 2">LMG 31457</strain>
    </source>
</reference>
<dbReference type="RefSeq" id="WP_171684520.1">
    <property type="nucleotide sequence ID" value="NZ_WHNZ01000039.1"/>
</dbReference>
<dbReference type="InterPro" id="IPR015018">
    <property type="entry name" value="DUF1905"/>
</dbReference>
<organism evidence="1 2">
    <name type="scientific">Paenibacillus planticolens</name>
    <dbReference type="NCBI Taxonomy" id="2654976"/>
    <lineage>
        <taxon>Bacteria</taxon>
        <taxon>Bacillati</taxon>
        <taxon>Bacillota</taxon>
        <taxon>Bacilli</taxon>
        <taxon>Bacillales</taxon>
        <taxon>Paenibacillaceae</taxon>
        <taxon>Paenibacillus</taxon>
    </lineage>
</organism>